<dbReference type="AlphaFoldDB" id="A0A9W6WZM9"/>
<accession>A0A9W6WZM9</accession>
<dbReference type="OrthoDB" id="88668at2759"/>
<proteinExistence type="predicted"/>
<dbReference type="InterPro" id="IPR009057">
    <property type="entry name" value="Homeodomain-like_sf"/>
</dbReference>
<dbReference type="Gene3D" id="1.10.10.60">
    <property type="entry name" value="Homeodomain-like"/>
    <property type="match status" value="1"/>
</dbReference>
<keyword evidence="1" id="KW-0238">DNA-binding</keyword>
<evidence type="ECO:0000256" key="1">
    <source>
        <dbReference type="ARBA" id="ARBA00023125"/>
    </source>
</evidence>
<dbReference type="EMBL" id="BSXT01000318">
    <property type="protein sequence ID" value="GMF24308.1"/>
    <property type="molecule type" value="Genomic_DNA"/>
</dbReference>
<feature type="domain" description="HTH CENPB-type" evidence="2">
    <location>
        <begin position="163"/>
        <end position="225"/>
    </location>
</feature>
<reference evidence="3" key="1">
    <citation type="submission" date="2023-04" db="EMBL/GenBank/DDBJ databases">
        <title>Phytophthora fragariaefolia NBRC 109709.</title>
        <authorList>
            <person name="Ichikawa N."/>
            <person name="Sato H."/>
            <person name="Tonouchi N."/>
        </authorList>
    </citation>
    <scope>NUCLEOTIDE SEQUENCE</scope>
    <source>
        <strain evidence="3">NBRC 109709</strain>
    </source>
</reference>
<keyword evidence="4" id="KW-1185">Reference proteome</keyword>
<dbReference type="SUPFAM" id="SSF46689">
    <property type="entry name" value="Homeodomain-like"/>
    <property type="match status" value="1"/>
</dbReference>
<name>A0A9W6WZM9_9STRA</name>
<evidence type="ECO:0000313" key="3">
    <source>
        <dbReference type="EMBL" id="GMF24308.1"/>
    </source>
</evidence>
<dbReference type="Proteomes" id="UP001165121">
    <property type="component" value="Unassembled WGS sequence"/>
</dbReference>
<dbReference type="GO" id="GO:0003677">
    <property type="term" value="F:DNA binding"/>
    <property type="evidence" value="ECO:0007669"/>
    <property type="project" value="UniProtKB-KW"/>
</dbReference>
<protein>
    <submittedName>
        <fullName evidence="3">Unnamed protein product</fullName>
    </submittedName>
</protein>
<sequence>MGTAKRLQTNWRQYNSSNGSLKGKTPHTIGSSMIWEGFDLRIIGVLLSYTENISIEAMDIPHDITGVNVTWVNIRVISIQWLIVLHNQDQHSSNKSCQEVISWIDTEGNGVPTRAEKHFRDLELKIDGATIRKWYRDKEKIMNAQPHQRRLLGGGRKPLSMNMEDMLYDLVFDKRLRKEKVTWEWIADQALVCHASLHADDDAPPPFAASQHWVSNFMARAHISRDVKAKCQSRGIEMCVIPGGFTPYQQAGDIAIYRSFKDILCGETNAWKESGGVRYTRGRNPRPPAVATVCGWIRRAWRDTDSETVINSITAAGFSENPYDWFIARHDVYGERFLDSWVTSDAESETDTFNLGEIEDALDEVTILHEE</sequence>
<comment type="caution">
    <text evidence="3">The sequence shown here is derived from an EMBL/GenBank/DDBJ whole genome shotgun (WGS) entry which is preliminary data.</text>
</comment>
<dbReference type="Pfam" id="PF03221">
    <property type="entry name" value="HTH_Tnp_Tc5"/>
    <property type="match status" value="1"/>
</dbReference>
<gene>
    <name evidence="3" type="ORF">Pfra01_000405900</name>
</gene>
<evidence type="ECO:0000313" key="4">
    <source>
        <dbReference type="Proteomes" id="UP001165121"/>
    </source>
</evidence>
<organism evidence="3 4">
    <name type="scientific">Phytophthora fragariaefolia</name>
    <dbReference type="NCBI Taxonomy" id="1490495"/>
    <lineage>
        <taxon>Eukaryota</taxon>
        <taxon>Sar</taxon>
        <taxon>Stramenopiles</taxon>
        <taxon>Oomycota</taxon>
        <taxon>Peronosporomycetes</taxon>
        <taxon>Peronosporales</taxon>
        <taxon>Peronosporaceae</taxon>
        <taxon>Phytophthora</taxon>
    </lineage>
</organism>
<evidence type="ECO:0000259" key="2">
    <source>
        <dbReference type="Pfam" id="PF03221"/>
    </source>
</evidence>
<dbReference type="InterPro" id="IPR006600">
    <property type="entry name" value="HTH_CenpB_DNA-bd_dom"/>
</dbReference>